<evidence type="ECO:0000313" key="2">
    <source>
        <dbReference type="EMBL" id="QMW22144.1"/>
    </source>
</evidence>
<sequence length="185" mass="19994">MNGVTKGDFVAFLAWVAEKGLLPANTAQARKATANKVLGALDPEDLVDVTKLDVEHAMMRFTNKLGKNYTPDSLRTYRSRLESALADFKAYRANPIGFRPSGRSRNHMSDVVEKSGDKGKGARIKTQRPFVAEESATVGSPVPMGSIVPIQVRDNLIIQVGPVPFDFTPSEAKRVANVILALAAG</sequence>
<reference evidence="2 3" key="1">
    <citation type="submission" date="2020-07" db="EMBL/GenBank/DDBJ databases">
        <title>Complete genome sequence for Sandaracinobacter sp. M6.</title>
        <authorList>
            <person name="Tang Y."/>
            <person name="Liu Q."/>
            <person name="Guo Z."/>
            <person name="Lei P."/>
            <person name="Huang B."/>
        </authorList>
    </citation>
    <scope>NUCLEOTIDE SEQUENCE [LARGE SCALE GENOMIC DNA]</scope>
    <source>
        <strain evidence="2 3">M6</strain>
    </source>
</reference>
<protein>
    <recommendedName>
        <fullName evidence="4">Core-binding (CB) domain-containing protein</fullName>
    </recommendedName>
</protein>
<dbReference type="EMBL" id="CP059851">
    <property type="protein sequence ID" value="QMW22144.1"/>
    <property type="molecule type" value="Genomic_DNA"/>
</dbReference>
<feature type="compositionally biased region" description="Basic and acidic residues" evidence="1">
    <location>
        <begin position="107"/>
        <end position="120"/>
    </location>
</feature>
<name>A0A7G5IFK2_9SPHN</name>
<dbReference type="RefSeq" id="WP_182294989.1">
    <property type="nucleotide sequence ID" value="NZ_CP059851.1"/>
</dbReference>
<organism evidence="2 3">
    <name type="scientific">Sandaracinobacteroides saxicola</name>
    <dbReference type="NCBI Taxonomy" id="2759707"/>
    <lineage>
        <taxon>Bacteria</taxon>
        <taxon>Pseudomonadati</taxon>
        <taxon>Pseudomonadota</taxon>
        <taxon>Alphaproteobacteria</taxon>
        <taxon>Sphingomonadales</taxon>
        <taxon>Sphingosinicellaceae</taxon>
        <taxon>Sandaracinobacteroides</taxon>
    </lineage>
</organism>
<dbReference type="AlphaFoldDB" id="A0A7G5IFK2"/>
<evidence type="ECO:0000313" key="3">
    <source>
        <dbReference type="Proteomes" id="UP000515292"/>
    </source>
</evidence>
<dbReference type="Proteomes" id="UP000515292">
    <property type="component" value="Chromosome"/>
</dbReference>
<accession>A0A7G5IFK2</accession>
<feature type="region of interest" description="Disordered" evidence="1">
    <location>
        <begin position="102"/>
        <end position="123"/>
    </location>
</feature>
<evidence type="ECO:0008006" key="4">
    <source>
        <dbReference type="Google" id="ProtNLM"/>
    </source>
</evidence>
<dbReference type="KEGG" id="sand:H3309_12315"/>
<proteinExistence type="predicted"/>
<keyword evidence="3" id="KW-1185">Reference proteome</keyword>
<gene>
    <name evidence="2" type="ORF">H3309_12315</name>
</gene>
<evidence type="ECO:0000256" key="1">
    <source>
        <dbReference type="SAM" id="MobiDB-lite"/>
    </source>
</evidence>